<feature type="region of interest" description="Disordered" evidence="1">
    <location>
        <begin position="531"/>
        <end position="554"/>
    </location>
</feature>
<name>A0AAN9FVR3_CROPI</name>
<dbReference type="Proteomes" id="UP001372338">
    <property type="component" value="Unassembled WGS sequence"/>
</dbReference>
<evidence type="ECO:0000259" key="2">
    <source>
        <dbReference type="Pfam" id="PF26130"/>
    </source>
</evidence>
<feature type="compositionally biased region" description="Basic and acidic residues" evidence="1">
    <location>
        <begin position="539"/>
        <end position="554"/>
    </location>
</feature>
<feature type="compositionally biased region" description="Polar residues" evidence="1">
    <location>
        <begin position="442"/>
        <end position="478"/>
    </location>
</feature>
<evidence type="ECO:0000256" key="1">
    <source>
        <dbReference type="SAM" id="MobiDB-lite"/>
    </source>
</evidence>
<feature type="region of interest" description="Disordered" evidence="1">
    <location>
        <begin position="169"/>
        <end position="238"/>
    </location>
</feature>
<gene>
    <name evidence="3" type="ORF">RIF29_10173</name>
</gene>
<feature type="compositionally biased region" description="Low complexity" evidence="1">
    <location>
        <begin position="263"/>
        <end position="273"/>
    </location>
</feature>
<feature type="compositionally biased region" description="Low complexity" evidence="1">
    <location>
        <begin position="425"/>
        <end position="441"/>
    </location>
</feature>
<evidence type="ECO:0000313" key="3">
    <source>
        <dbReference type="EMBL" id="KAK7281854.1"/>
    </source>
</evidence>
<protein>
    <recommendedName>
        <fullName evidence="2">PB1-like domain-containing protein</fullName>
    </recommendedName>
</protein>
<dbReference type="AlphaFoldDB" id="A0AAN9FVR3"/>
<reference evidence="3 4" key="1">
    <citation type="submission" date="2024-01" db="EMBL/GenBank/DDBJ databases">
        <title>The genomes of 5 underutilized Papilionoideae crops provide insights into root nodulation and disease resistanc.</title>
        <authorList>
            <person name="Yuan L."/>
        </authorList>
    </citation>
    <scope>NUCLEOTIDE SEQUENCE [LARGE SCALE GENOMIC DNA]</scope>
    <source>
        <strain evidence="3">ZHUSHIDOU_FW_LH</strain>
        <tissue evidence="3">Leaf</tissue>
    </source>
</reference>
<organism evidence="3 4">
    <name type="scientific">Crotalaria pallida</name>
    <name type="common">Smooth rattlebox</name>
    <name type="synonym">Crotalaria striata</name>
    <dbReference type="NCBI Taxonomy" id="3830"/>
    <lineage>
        <taxon>Eukaryota</taxon>
        <taxon>Viridiplantae</taxon>
        <taxon>Streptophyta</taxon>
        <taxon>Embryophyta</taxon>
        <taxon>Tracheophyta</taxon>
        <taxon>Spermatophyta</taxon>
        <taxon>Magnoliopsida</taxon>
        <taxon>eudicotyledons</taxon>
        <taxon>Gunneridae</taxon>
        <taxon>Pentapetalae</taxon>
        <taxon>rosids</taxon>
        <taxon>fabids</taxon>
        <taxon>Fabales</taxon>
        <taxon>Fabaceae</taxon>
        <taxon>Papilionoideae</taxon>
        <taxon>50 kb inversion clade</taxon>
        <taxon>genistoids sensu lato</taxon>
        <taxon>core genistoids</taxon>
        <taxon>Crotalarieae</taxon>
        <taxon>Crotalaria</taxon>
    </lineage>
</organism>
<dbReference type="Pfam" id="PF26130">
    <property type="entry name" value="PB1-like"/>
    <property type="match status" value="1"/>
</dbReference>
<dbReference type="EMBL" id="JAYWIO010000002">
    <property type="protein sequence ID" value="KAK7281854.1"/>
    <property type="molecule type" value="Genomic_DNA"/>
</dbReference>
<keyword evidence="4" id="KW-1185">Reference proteome</keyword>
<comment type="caution">
    <text evidence="3">The sequence shown here is derived from an EMBL/GenBank/DDBJ whole genome shotgun (WGS) entry which is preliminary data.</text>
</comment>
<feature type="domain" description="PB1-like" evidence="2">
    <location>
        <begin position="2"/>
        <end position="96"/>
    </location>
</feature>
<sequence length="554" mass="60267">MDFFTVVYHCRGEIDHGPPFKYEGGEVHAVHGNDPDRWSFFEALGILRELGYGIGGRMWWVPTGDTLKEIKDDKDAAEVCDFAMKNKVEVDIYIEHNIVSTAYEVKMINSVEDIMDKLSQVNNSDDVGLEDIVVGESCEGVDVVEEPAMKDHVPENVEVEVNDNVQVNDVAEPDHVQQNESTDDSEDSDYNVMMDLQQSEGDYDEESETEVSDSDNDSVKEVHFEDSEEERDLGLNDGFDCFEIPQGVRITYADAPATEEDTTPVTEETPAAPKGRKKKKTIDSASNRRQSARLRKLREPTIEGESNGDPAFNDEKFEEDYDTDELHSDAMDSENEVRILSQMRAQGVNAGVGAGAAENGTQGSVNEGAGPSAGAAPNVSQGGTAPSDAQNLNQGAASASAAEDGNQGITHSVAEEPAPKRRNAKASAVASASDVSAAAAVRTTSQPMTRNQVRKQSAMTQPLQPMTRNQVCKQSAMTQPLPRGRGKKMYKGSSSKKPVADDFQDPCPNITVAQLLNGYMTMMDKVQNEARKKGIVIKGDNKEKGDGKKGGEND</sequence>
<feature type="compositionally biased region" description="Low complexity" evidence="1">
    <location>
        <begin position="345"/>
        <end position="360"/>
    </location>
</feature>
<accession>A0AAN9FVR3</accession>
<evidence type="ECO:0000313" key="4">
    <source>
        <dbReference type="Proteomes" id="UP001372338"/>
    </source>
</evidence>
<feature type="compositionally biased region" description="Polar residues" evidence="1">
    <location>
        <begin position="378"/>
        <end position="397"/>
    </location>
</feature>
<feature type="compositionally biased region" description="Acidic residues" evidence="1">
    <location>
        <begin position="201"/>
        <end position="216"/>
    </location>
</feature>
<proteinExistence type="predicted"/>
<dbReference type="InterPro" id="IPR058594">
    <property type="entry name" value="PB1-like_dom_pln"/>
</dbReference>
<feature type="region of interest" description="Disordered" evidence="1">
    <location>
        <begin position="254"/>
        <end position="507"/>
    </location>
</feature>